<evidence type="ECO:0000313" key="3">
    <source>
        <dbReference type="EMBL" id="CAB4169161.1"/>
    </source>
</evidence>
<feature type="compositionally biased region" description="Basic and acidic residues" evidence="1">
    <location>
        <begin position="243"/>
        <end position="258"/>
    </location>
</feature>
<organism evidence="5">
    <name type="scientific">uncultured Caudovirales phage</name>
    <dbReference type="NCBI Taxonomy" id="2100421"/>
    <lineage>
        <taxon>Viruses</taxon>
        <taxon>Duplodnaviria</taxon>
        <taxon>Heunggongvirae</taxon>
        <taxon>Uroviricota</taxon>
        <taxon>Caudoviricetes</taxon>
        <taxon>Peduoviridae</taxon>
        <taxon>Maltschvirus</taxon>
        <taxon>Maltschvirus maltsch</taxon>
    </lineage>
</organism>
<dbReference type="EMBL" id="LR797237">
    <property type="protein sequence ID" value="CAB4195986.1"/>
    <property type="molecule type" value="Genomic_DNA"/>
</dbReference>
<feature type="region of interest" description="Disordered" evidence="1">
    <location>
        <begin position="1"/>
        <end position="53"/>
    </location>
</feature>
<proteinExistence type="predicted"/>
<dbReference type="EMBL" id="LR797004">
    <property type="protein sequence ID" value="CAB4180764.1"/>
    <property type="molecule type" value="Genomic_DNA"/>
</dbReference>
<accession>A0A6J5RP28</accession>
<dbReference type="EMBL" id="LR796839">
    <property type="protein sequence ID" value="CAB4169161.1"/>
    <property type="molecule type" value="Genomic_DNA"/>
</dbReference>
<protein>
    <submittedName>
        <fullName evidence="5">Uncharacterized protein</fullName>
    </submittedName>
</protein>
<reference evidence="5" key="1">
    <citation type="submission" date="2020-05" db="EMBL/GenBank/DDBJ databases">
        <authorList>
            <person name="Chiriac C."/>
            <person name="Salcher M."/>
            <person name="Ghai R."/>
            <person name="Kavagutti S V."/>
        </authorList>
    </citation>
    <scope>NUCLEOTIDE SEQUENCE</scope>
</reference>
<evidence type="ECO:0000256" key="1">
    <source>
        <dbReference type="SAM" id="MobiDB-lite"/>
    </source>
</evidence>
<dbReference type="EMBL" id="LR797507">
    <property type="protein sequence ID" value="CAB4221891.1"/>
    <property type="molecule type" value="Genomic_DNA"/>
</dbReference>
<evidence type="ECO:0000313" key="5">
    <source>
        <dbReference type="EMBL" id="CAB4195986.1"/>
    </source>
</evidence>
<name>A0A6J5RP28_9CAUD</name>
<dbReference type="EMBL" id="LR796442">
    <property type="protein sequence ID" value="CAB4145038.1"/>
    <property type="molecule type" value="Genomic_DNA"/>
</dbReference>
<sequence length="287" mass="31974">MSVEGQQENQEQQQTEQEAQDEAMWDRVQQDRTSTIADEGDQADPLAGLPEPTRKLIEGLTKTVQEQDGRLKEVGQKLATAHGTMGSMKQQLDVSRDLLQKLTPAAESINATRKAEEKAEQDAIAAEREAALEEVREVFPNFVKAFPNLLTDAKPVKQEVQEPEQAVNQGPVVDPQVVRLQLDLTDLSPGWRAKVATAEYQQWINANPDMKRIADHSLDVKESASVLTAFDKHRSSTQQVAQVEKERQERLRRAEGIRGRGGSTGNMDSSEDALWNKVTNDRAKARA</sequence>
<gene>
    <name evidence="4" type="ORF">UFOVP1053_24</name>
    <name evidence="5" type="ORF">UFOVP1297_49</name>
    <name evidence="6" type="ORF">UFOVP1647_27</name>
    <name evidence="2" type="ORF">UFOVP472_24</name>
    <name evidence="3" type="ORF">UFOVP891_43</name>
</gene>
<evidence type="ECO:0000313" key="2">
    <source>
        <dbReference type="EMBL" id="CAB4145038.1"/>
    </source>
</evidence>
<evidence type="ECO:0000313" key="6">
    <source>
        <dbReference type="EMBL" id="CAB4221891.1"/>
    </source>
</evidence>
<evidence type="ECO:0000313" key="4">
    <source>
        <dbReference type="EMBL" id="CAB4180764.1"/>
    </source>
</evidence>
<feature type="compositionally biased region" description="Low complexity" evidence="1">
    <location>
        <begin position="1"/>
        <end position="17"/>
    </location>
</feature>
<feature type="region of interest" description="Disordered" evidence="1">
    <location>
        <begin position="237"/>
        <end position="287"/>
    </location>
</feature>